<dbReference type="AlphaFoldDB" id="X0YZ67"/>
<proteinExistence type="predicted"/>
<accession>X0YZ67</accession>
<evidence type="ECO:0000256" key="1">
    <source>
        <dbReference type="ARBA" id="ARBA00022723"/>
    </source>
</evidence>
<comment type="caution">
    <text evidence="2">The sequence shown here is derived from an EMBL/GenBank/DDBJ whole genome shotgun (WGS) entry which is preliminary data.</text>
</comment>
<dbReference type="PANTHER" id="PTHR34448">
    <property type="entry name" value="AMINOPEPTIDASE"/>
    <property type="match status" value="1"/>
</dbReference>
<evidence type="ECO:0000313" key="2">
    <source>
        <dbReference type="EMBL" id="GAG61870.1"/>
    </source>
</evidence>
<feature type="non-terminal residue" evidence="2">
    <location>
        <position position="1"/>
    </location>
</feature>
<dbReference type="GO" id="GO:0046872">
    <property type="term" value="F:metal ion binding"/>
    <property type="evidence" value="ECO:0007669"/>
    <property type="project" value="UniProtKB-KW"/>
</dbReference>
<gene>
    <name evidence="2" type="ORF">S01H4_04135</name>
</gene>
<dbReference type="EMBL" id="BART01001081">
    <property type="protein sequence ID" value="GAG61870.1"/>
    <property type="molecule type" value="Genomic_DNA"/>
</dbReference>
<dbReference type="SUPFAM" id="SSF144052">
    <property type="entry name" value="Thermophilic metalloprotease-like"/>
    <property type="match status" value="1"/>
</dbReference>
<dbReference type="InterPro" id="IPR052170">
    <property type="entry name" value="M29_Exopeptidase"/>
</dbReference>
<name>X0YZ67_9ZZZZ</name>
<keyword evidence="1" id="KW-0479">Metal-binding</keyword>
<dbReference type="Pfam" id="PF26233">
    <property type="entry name" value="NicX"/>
    <property type="match status" value="1"/>
</dbReference>
<dbReference type="InterPro" id="IPR058739">
    <property type="entry name" value="NicX"/>
</dbReference>
<organism evidence="2">
    <name type="scientific">marine sediment metagenome</name>
    <dbReference type="NCBI Taxonomy" id="412755"/>
    <lineage>
        <taxon>unclassified sequences</taxon>
        <taxon>metagenomes</taxon>
        <taxon>ecological metagenomes</taxon>
    </lineage>
</organism>
<protein>
    <recommendedName>
        <fullName evidence="3">Aminopeptidase</fullName>
    </recommendedName>
</protein>
<dbReference type="PANTHER" id="PTHR34448:SF1">
    <property type="entry name" value="BLL6088 PROTEIN"/>
    <property type="match status" value="1"/>
</dbReference>
<sequence length="248" mass="27459">PFESLDCYTKTFRDMLRGGTRVLGFQGATVNNAIKWLLHCDFRKTDKRCEILTNLFSNARVIKVRSPGGTQISAHLGKRPVANDPGKVEKPGDENYLPAACVNIAPLEDSWEGIAVFDALVSPPVGLVKNPVTVEVEKGRITKISGKEEARHFEDWLNSFEDENMFRPCHVGSGVNPDFKEFTGHKLTDERISGAVIIGFGTNDLPCFGGTIRAKAHTDGLMKDASIYLDDEPILQDGKFVHPKFQEL</sequence>
<evidence type="ECO:0008006" key="3">
    <source>
        <dbReference type="Google" id="ProtNLM"/>
    </source>
</evidence>
<reference evidence="2" key="1">
    <citation type="journal article" date="2014" name="Front. Microbiol.">
        <title>High frequency of phylogenetically diverse reductive dehalogenase-homologous genes in deep subseafloor sedimentary metagenomes.</title>
        <authorList>
            <person name="Kawai M."/>
            <person name="Futagami T."/>
            <person name="Toyoda A."/>
            <person name="Takaki Y."/>
            <person name="Nishi S."/>
            <person name="Hori S."/>
            <person name="Arai W."/>
            <person name="Tsubouchi T."/>
            <person name="Morono Y."/>
            <person name="Uchiyama I."/>
            <person name="Ito T."/>
            <person name="Fujiyama A."/>
            <person name="Inagaki F."/>
            <person name="Takami H."/>
        </authorList>
    </citation>
    <scope>NUCLEOTIDE SEQUENCE</scope>
    <source>
        <strain evidence="2">Expedition CK06-06</strain>
    </source>
</reference>